<dbReference type="OrthoDB" id="795004at2"/>
<reference evidence="2 3" key="1">
    <citation type="submission" date="2018-10" db="EMBL/GenBank/DDBJ databases">
        <title>Genome sequencing of Mucilaginibacter sp. HYN0043.</title>
        <authorList>
            <person name="Kim M."/>
            <person name="Yi H."/>
        </authorList>
    </citation>
    <scope>NUCLEOTIDE SEQUENCE [LARGE SCALE GENOMIC DNA]</scope>
    <source>
        <strain evidence="2 3">HYN0043</strain>
    </source>
</reference>
<dbReference type="Proteomes" id="UP000270046">
    <property type="component" value="Chromosome"/>
</dbReference>
<accession>A0A494VN02</accession>
<evidence type="ECO:0000313" key="3">
    <source>
        <dbReference type="Proteomes" id="UP000270046"/>
    </source>
</evidence>
<dbReference type="EMBL" id="CP032869">
    <property type="protein sequence ID" value="AYL96736.1"/>
    <property type="molecule type" value="Genomic_DNA"/>
</dbReference>
<dbReference type="PROSITE" id="PS51257">
    <property type="entry name" value="PROKAR_LIPOPROTEIN"/>
    <property type="match status" value="1"/>
</dbReference>
<keyword evidence="3" id="KW-1185">Reference proteome</keyword>
<sequence length="185" mass="20544">MKKHDPRFIKLFYLAVIAGSLLFMTSCKQATKFAQVKYTAAQVNHWLDSAKTDNFIFQFYTPNADDPKHPYQLVSYVIDTAGNYLNALHPDTLGIAKDTTICLTGKAVLGNTYLTKKAIIAIISTDSGKKRDYDYLTFTPKIMASNQHVVYAIGLVKNDMPIDYRDADTGNGDIDSNPSPPAKLP</sequence>
<feature type="region of interest" description="Disordered" evidence="1">
    <location>
        <begin position="166"/>
        <end position="185"/>
    </location>
</feature>
<evidence type="ECO:0000256" key="1">
    <source>
        <dbReference type="SAM" id="MobiDB-lite"/>
    </source>
</evidence>
<proteinExistence type="predicted"/>
<protein>
    <submittedName>
        <fullName evidence="2">Uncharacterized protein</fullName>
    </submittedName>
</protein>
<gene>
    <name evidence="2" type="ORF">HYN43_016140</name>
</gene>
<dbReference type="KEGG" id="muh:HYN43_016140"/>
<organism evidence="2 3">
    <name type="scientific">Mucilaginibacter celer</name>
    <dbReference type="NCBI Taxonomy" id="2305508"/>
    <lineage>
        <taxon>Bacteria</taxon>
        <taxon>Pseudomonadati</taxon>
        <taxon>Bacteroidota</taxon>
        <taxon>Sphingobacteriia</taxon>
        <taxon>Sphingobacteriales</taxon>
        <taxon>Sphingobacteriaceae</taxon>
        <taxon>Mucilaginibacter</taxon>
    </lineage>
</organism>
<name>A0A494VN02_9SPHI</name>
<dbReference type="RefSeq" id="WP_119410329.1">
    <property type="nucleotide sequence ID" value="NZ_CP032869.1"/>
</dbReference>
<evidence type="ECO:0000313" key="2">
    <source>
        <dbReference type="EMBL" id="AYL96736.1"/>
    </source>
</evidence>
<dbReference type="AlphaFoldDB" id="A0A494VN02"/>